<reference evidence="9" key="1">
    <citation type="submission" date="2021-01" db="EMBL/GenBank/DDBJ databases">
        <title>Genomic Encyclopedia of Type Strains, Phase IV (KMG-IV): sequencing the most valuable type-strain genomes for metagenomic binning, comparative biology and taxonomic classification.</title>
        <authorList>
            <person name="Goeker M."/>
        </authorList>
    </citation>
    <scope>NUCLEOTIDE SEQUENCE</scope>
    <source>
        <strain evidence="9">DSM 23230</strain>
    </source>
</reference>
<dbReference type="SUPFAM" id="SSF74650">
    <property type="entry name" value="Galactose mutarotase-like"/>
    <property type="match status" value="1"/>
</dbReference>
<dbReference type="InterPro" id="IPR008928">
    <property type="entry name" value="6-hairpin_glycosidase_sf"/>
</dbReference>
<comment type="caution">
    <text evidence="9">The sequence shown here is derived from an EMBL/GenBank/DDBJ whole genome shotgun (WGS) entry which is preliminary data.</text>
</comment>
<gene>
    <name evidence="9" type="ORF">JOC47_000660</name>
</gene>
<dbReference type="PANTHER" id="PTHR11051:SF8">
    <property type="entry name" value="PROTEIN-GLUCOSYLGALACTOSYLHYDROXYLYSINE GLUCOSIDASE"/>
    <property type="match status" value="1"/>
</dbReference>
<feature type="domain" description="Glycoside hydrolase family 65 central catalytic" evidence="6">
    <location>
        <begin position="305"/>
        <end position="688"/>
    </location>
</feature>
<name>A0A938XQR2_9FIRM</name>
<dbReference type="InterPro" id="IPR037018">
    <property type="entry name" value="GH65_N"/>
</dbReference>
<dbReference type="SUPFAM" id="SSF48208">
    <property type="entry name" value="Six-hairpin glycosidases"/>
    <property type="match status" value="1"/>
</dbReference>
<dbReference type="EC" id="2.4.1.230" evidence="9"/>
<dbReference type="PANTHER" id="PTHR11051">
    <property type="entry name" value="GLYCOSYL HYDROLASE-RELATED"/>
    <property type="match status" value="1"/>
</dbReference>
<feature type="binding site" evidence="5">
    <location>
        <begin position="340"/>
        <end position="341"/>
    </location>
    <ligand>
        <name>substrate</name>
    </ligand>
</feature>
<protein>
    <submittedName>
        <fullName evidence="9">Kojibiose phosphorylase</fullName>
        <ecNumber evidence="9">2.4.1.230</ecNumber>
    </submittedName>
</protein>
<keyword evidence="2 9" id="KW-0328">Glycosyltransferase</keyword>
<dbReference type="GO" id="GO:0030246">
    <property type="term" value="F:carbohydrate binding"/>
    <property type="evidence" value="ECO:0007669"/>
    <property type="project" value="InterPro"/>
</dbReference>
<feature type="binding site" evidence="5">
    <location>
        <begin position="597"/>
        <end position="598"/>
    </location>
    <ligand>
        <name>substrate</name>
    </ligand>
</feature>
<evidence type="ECO:0000256" key="5">
    <source>
        <dbReference type="PIRSR" id="PIRSR036289-51"/>
    </source>
</evidence>
<sequence>MELENDLYTESGWEIKTNTFDPEQTIITGSNFLAGNGYLGYRGTLAEWDKEDYVGCIVTDTYDMADGKWRELCNAPNGLYTKLIVDEQELSAFEGAGETIDYQRELNLKNGVVKRESTWKSDAGSEVELTTERFASYDNLHLLTMDYSFKAKEDTKVTLVTGIDGAVWDLNGQHLKDYQLMEEEDLIAIEATTVEEEINLDVVEGINIIGGRAKTENIIHQDKKILRKLTFDLEAGQEVTLEKFVGIYSSNDVDKPLGAAVNDIATAEEEGYSKLKEKHEQEWAKMWDVSDIEIAGDLEAQVLLRFNLYHNIICTPAHTDKLPIGARGLSCQAYQGSAFWDQEIFNMPMFLYTQPEIAKNILKYRYHTLDGAREKAEDLGYYGAYYPWISGKTGQELCPDFFFENVLTGRKIRNHFNDWQIHISPDIAYAMWHYYQATGDWEFIENYGAEVVFEIAQFLFSHAYFKKDKNRYEIVRVLGPDEYHENVDNNAFTNYQAQYVLDKAVMIYEKLEKENPEQLEKLLSKLELDSSDRENWEEMAELIYLPQPDEDSLLIEQFDGFFELEDATPEEVESRLQDPHEYLGWPVGVATRTQVSKQADLLQLFSMQDRFSEEVMKANYDYYEPRCEHGSSLSPSAHSIIASKVGYLEEAYDYFMESCTVDLYNTNKAIHGGTFIGGVHTAACGAAWKMIVQGFAGLGIAGEELKFNPALPEKWDKIKFNLQFRGKSLIISIAPNKFKVKMKTNQGEEALALNVNGVTKKLNEGESVEFSI</sequence>
<evidence type="ECO:0000256" key="1">
    <source>
        <dbReference type="ARBA" id="ARBA00006768"/>
    </source>
</evidence>
<dbReference type="Gene3D" id="2.70.98.40">
    <property type="entry name" value="Glycoside hydrolase, family 65, N-terminal domain"/>
    <property type="match status" value="1"/>
</dbReference>
<dbReference type="RefSeq" id="WP_204700551.1">
    <property type="nucleotide sequence ID" value="NZ_JAFBDQ010000003.1"/>
</dbReference>
<evidence type="ECO:0000259" key="8">
    <source>
        <dbReference type="Pfam" id="PF03636"/>
    </source>
</evidence>
<dbReference type="AlphaFoldDB" id="A0A938XQR2"/>
<evidence type="ECO:0000313" key="10">
    <source>
        <dbReference type="Proteomes" id="UP000774000"/>
    </source>
</evidence>
<dbReference type="InterPro" id="IPR012341">
    <property type="entry name" value="6hp_glycosidase-like_sf"/>
</dbReference>
<keyword evidence="10" id="KW-1185">Reference proteome</keyword>
<dbReference type="InterPro" id="IPR005195">
    <property type="entry name" value="Glyco_hydro_65_M"/>
</dbReference>
<keyword evidence="3 9" id="KW-0808">Transferase</keyword>
<dbReference type="Pfam" id="PF03636">
    <property type="entry name" value="Glyco_hydro_65N"/>
    <property type="match status" value="1"/>
</dbReference>
<evidence type="ECO:0000313" key="9">
    <source>
        <dbReference type="EMBL" id="MBM7555826.1"/>
    </source>
</evidence>
<feature type="domain" description="Glycoside hydrolase family 65 N-terminal" evidence="8">
    <location>
        <begin position="17"/>
        <end position="250"/>
    </location>
</feature>
<dbReference type="GO" id="GO:0004553">
    <property type="term" value="F:hydrolase activity, hydrolyzing O-glycosyl compounds"/>
    <property type="evidence" value="ECO:0007669"/>
    <property type="project" value="TreeGrafter"/>
</dbReference>
<dbReference type="Gene3D" id="1.50.10.10">
    <property type="match status" value="1"/>
</dbReference>
<evidence type="ECO:0000256" key="3">
    <source>
        <dbReference type="ARBA" id="ARBA00022679"/>
    </source>
</evidence>
<dbReference type="GO" id="GO:0005975">
    <property type="term" value="P:carbohydrate metabolic process"/>
    <property type="evidence" value="ECO:0007669"/>
    <property type="project" value="InterPro"/>
</dbReference>
<evidence type="ECO:0000256" key="2">
    <source>
        <dbReference type="ARBA" id="ARBA00022676"/>
    </source>
</evidence>
<feature type="active site" description="Proton donor" evidence="4">
    <location>
        <position position="482"/>
    </location>
</feature>
<dbReference type="InterPro" id="IPR017045">
    <property type="entry name" value="Malt_Pase/Glycosyl_Hdrlase"/>
</dbReference>
<feature type="domain" description="Glycoside hydrolase family 65 C-terminal" evidence="7">
    <location>
        <begin position="701"/>
        <end position="757"/>
    </location>
</feature>
<proteinExistence type="inferred from homology"/>
<dbReference type="Proteomes" id="UP000774000">
    <property type="component" value="Unassembled WGS sequence"/>
</dbReference>
<dbReference type="GO" id="GO:0033831">
    <property type="term" value="F:kojibiose phosphorylase activity"/>
    <property type="evidence" value="ECO:0007669"/>
    <property type="project" value="UniProtKB-EC"/>
</dbReference>
<dbReference type="PIRSF" id="PIRSF036289">
    <property type="entry name" value="Glycosyl_hydrolase_malt_phosph"/>
    <property type="match status" value="1"/>
</dbReference>
<dbReference type="Gene3D" id="2.60.420.10">
    <property type="entry name" value="Maltose phosphorylase, domain 3"/>
    <property type="match status" value="1"/>
</dbReference>
<dbReference type="InterPro" id="IPR005194">
    <property type="entry name" value="Glyco_hydro_65_C"/>
</dbReference>
<dbReference type="EMBL" id="JAFBDQ010000003">
    <property type="protein sequence ID" value="MBM7555826.1"/>
    <property type="molecule type" value="Genomic_DNA"/>
</dbReference>
<dbReference type="InterPro" id="IPR011013">
    <property type="entry name" value="Gal_mutarotase_sf_dom"/>
</dbReference>
<comment type="similarity">
    <text evidence="1">Belongs to the glycosyl hydrolase 65 family.</text>
</comment>
<organism evidence="9 10">
    <name type="scientific">Halanaerobacter jeridensis</name>
    <dbReference type="NCBI Taxonomy" id="706427"/>
    <lineage>
        <taxon>Bacteria</taxon>
        <taxon>Bacillati</taxon>
        <taxon>Bacillota</taxon>
        <taxon>Clostridia</taxon>
        <taxon>Halanaerobiales</taxon>
        <taxon>Halobacteroidaceae</taxon>
        <taxon>Halanaerobacter</taxon>
    </lineage>
</organism>
<accession>A0A938XQR2</accession>
<evidence type="ECO:0000256" key="4">
    <source>
        <dbReference type="PIRSR" id="PIRSR036289-50"/>
    </source>
</evidence>
<dbReference type="InterPro" id="IPR005196">
    <property type="entry name" value="Glyco_hydro_65_N"/>
</dbReference>
<evidence type="ECO:0000259" key="7">
    <source>
        <dbReference type="Pfam" id="PF03633"/>
    </source>
</evidence>
<dbReference type="Pfam" id="PF03632">
    <property type="entry name" value="Glyco_hydro_65m"/>
    <property type="match status" value="1"/>
</dbReference>
<evidence type="ECO:0000259" key="6">
    <source>
        <dbReference type="Pfam" id="PF03632"/>
    </source>
</evidence>
<dbReference type="Pfam" id="PF03633">
    <property type="entry name" value="Glyco_hydro_65C"/>
    <property type="match status" value="1"/>
</dbReference>